<dbReference type="OrthoDB" id="5581259at2759"/>
<proteinExistence type="inferred from homology"/>
<feature type="transmembrane region" description="Helical" evidence="6">
    <location>
        <begin position="163"/>
        <end position="184"/>
    </location>
</feature>
<dbReference type="EMBL" id="CP000500">
    <property type="protein sequence ID" value="ABN67792.2"/>
    <property type="molecule type" value="Genomic_DNA"/>
</dbReference>
<dbReference type="InterPro" id="IPR051645">
    <property type="entry name" value="PER33/POM33_regulator"/>
</dbReference>
<evidence type="ECO:0000256" key="3">
    <source>
        <dbReference type="ARBA" id="ARBA00022692"/>
    </source>
</evidence>
<evidence type="ECO:0000256" key="2">
    <source>
        <dbReference type="ARBA" id="ARBA00007322"/>
    </source>
</evidence>
<feature type="transmembrane region" description="Helical" evidence="6">
    <location>
        <begin position="126"/>
        <end position="143"/>
    </location>
</feature>
<dbReference type="GO" id="GO:0061024">
    <property type="term" value="P:membrane organization"/>
    <property type="evidence" value="ECO:0007669"/>
    <property type="project" value="TreeGrafter"/>
</dbReference>
<dbReference type="GO" id="GO:0005783">
    <property type="term" value="C:endoplasmic reticulum"/>
    <property type="evidence" value="ECO:0007669"/>
    <property type="project" value="TreeGrafter"/>
</dbReference>
<dbReference type="HOGENOM" id="CLU_065417_1_0_1"/>
<protein>
    <recommendedName>
        <fullName evidence="9">Pore membrane protein of 33 kDa</fullName>
    </recommendedName>
</protein>
<dbReference type="STRING" id="322104.A3LXE0"/>
<dbReference type="GO" id="GO:0016020">
    <property type="term" value="C:membrane"/>
    <property type="evidence" value="ECO:0007669"/>
    <property type="project" value="UniProtKB-SubCell"/>
</dbReference>
<dbReference type="InterPro" id="IPR005344">
    <property type="entry name" value="TMEM33/Pom33"/>
</dbReference>
<evidence type="ECO:0000313" key="7">
    <source>
        <dbReference type="EMBL" id="ABN67792.2"/>
    </source>
</evidence>
<feature type="transmembrane region" description="Helical" evidence="6">
    <location>
        <begin position="61"/>
        <end position="79"/>
    </location>
</feature>
<accession>A3LXE0</accession>
<organism evidence="7 8">
    <name type="scientific">Scheffersomyces stipitis (strain ATCC 58785 / CBS 6054 / NBRC 10063 / NRRL Y-11545)</name>
    <name type="common">Yeast</name>
    <name type="synonym">Pichia stipitis</name>
    <dbReference type="NCBI Taxonomy" id="322104"/>
    <lineage>
        <taxon>Eukaryota</taxon>
        <taxon>Fungi</taxon>
        <taxon>Dikarya</taxon>
        <taxon>Ascomycota</taxon>
        <taxon>Saccharomycotina</taxon>
        <taxon>Pichiomycetes</taxon>
        <taxon>Debaryomycetaceae</taxon>
        <taxon>Scheffersomyces</taxon>
    </lineage>
</organism>
<dbReference type="GeneID" id="4840023"/>
<keyword evidence="4 6" id="KW-1133">Transmembrane helix</keyword>
<dbReference type="OMA" id="RAYVWIT"/>
<evidence type="ECO:0000256" key="4">
    <source>
        <dbReference type="ARBA" id="ARBA00022989"/>
    </source>
</evidence>
<dbReference type="KEGG" id="pic:PICST_68064"/>
<dbReference type="Pfam" id="PF03661">
    <property type="entry name" value="TMEM33_Pom33"/>
    <property type="match status" value="1"/>
</dbReference>
<name>A3LXE0_PICST</name>
<keyword evidence="3 6" id="KW-0812">Transmembrane</keyword>
<evidence type="ECO:0000256" key="5">
    <source>
        <dbReference type="ARBA" id="ARBA00023136"/>
    </source>
</evidence>
<comment type="subcellular location">
    <subcellularLocation>
        <location evidence="1">Membrane</location>
        <topology evidence="1">Multi-pass membrane protein</topology>
    </subcellularLocation>
</comment>
<gene>
    <name evidence="7" type="ORF">PICST_68064</name>
</gene>
<keyword evidence="8" id="KW-1185">Reference proteome</keyword>
<keyword evidence="5 6" id="KW-0472">Membrane</keyword>
<sequence length="262" mass="29716">MSTPSNTAATPASSAKFDQEKLLATVKTSQFAWFVGHLVTLISVFFYVLTYIKFGVGLYKFWFVLALVGVVESFGILVFQSIKKNGFDFGQLIKDDNTFYFLLGSLLLFVRSRVLLTLLPFGLFSFYHVLTYANGYILPIFNLENSAISSKIGSFVANTNNKSIQLAALLEVVTYGYLFLRVIAFRKRSLSPFLIYTVFLKKKFETSVYTRNYFKAAEVQVDNVVNQIGQPQVKKVWIQIKDVFKKIGTVHLVHDPTKDKSI</sequence>
<feature type="transmembrane region" description="Helical" evidence="6">
    <location>
        <begin position="99"/>
        <end position="119"/>
    </location>
</feature>
<dbReference type="Proteomes" id="UP000002258">
    <property type="component" value="Chromosome 6"/>
</dbReference>
<evidence type="ECO:0000256" key="6">
    <source>
        <dbReference type="SAM" id="Phobius"/>
    </source>
</evidence>
<dbReference type="RefSeq" id="XP_001385821.2">
    <property type="nucleotide sequence ID" value="XM_001385784.1"/>
</dbReference>
<dbReference type="PANTHER" id="PTHR12703:SF4">
    <property type="entry name" value="TRANSMEMBRANE PROTEIN 33"/>
    <property type="match status" value="1"/>
</dbReference>
<evidence type="ECO:0000313" key="8">
    <source>
        <dbReference type="Proteomes" id="UP000002258"/>
    </source>
</evidence>
<feature type="transmembrane region" description="Helical" evidence="6">
    <location>
        <begin position="31"/>
        <end position="49"/>
    </location>
</feature>
<dbReference type="PANTHER" id="PTHR12703">
    <property type="entry name" value="TRANSMEMBRANE PROTEIN 33"/>
    <property type="match status" value="1"/>
</dbReference>
<dbReference type="InParanoid" id="A3LXE0"/>
<dbReference type="eggNOG" id="KOG4002">
    <property type="taxonomic scope" value="Eukaryota"/>
</dbReference>
<dbReference type="FunCoup" id="A3LXE0">
    <property type="interactions" value="173"/>
</dbReference>
<reference evidence="7 8" key="1">
    <citation type="journal article" date="2007" name="Nat. Biotechnol.">
        <title>Genome sequence of the lignocellulose-bioconverting and xylose-fermenting yeast Pichia stipitis.</title>
        <authorList>
            <person name="Jeffries T.W."/>
            <person name="Grigoriev I.V."/>
            <person name="Grimwood J."/>
            <person name="Laplaza J.M."/>
            <person name="Aerts A."/>
            <person name="Salamov A."/>
            <person name="Schmutz J."/>
            <person name="Lindquist E."/>
            <person name="Dehal P."/>
            <person name="Shapiro H."/>
            <person name="Jin Y.S."/>
            <person name="Passoth V."/>
            <person name="Richardson P.M."/>
        </authorList>
    </citation>
    <scope>NUCLEOTIDE SEQUENCE [LARGE SCALE GENOMIC DNA]</scope>
    <source>
        <strain evidence="8">ATCC 58785 / CBS 6054 / NBRC 10063 / NRRL Y-11545</strain>
    </source>
</reference>
<evidence type="ECO:0000256" key="1">
    <source>
        <dbReference type="ARBA" id="ARBA00004141"/>
    </source>
</evidence>
<dbReference type="GO" id="GO:0071786">
    <property type="term" value="P:endoplasmic reticulum tubular network organization"/>
    <property type="evidence" value="ECO:0007669"/>
    <property type="project" value="TreeGrafter"/>
</dbReference>
<dbReference type="AlphaFoldDB" id="A3LXE0"/>
<evidence type="ECO:0008006" key="9">
    <source>
        <dbReference type="Google" id="ProtNLM"/>
    </source>
</evidence>
<comment type="similarity">
    <text evidence="2">Belongs to the PER33/POM33 family.</text>
</comment>